<evidence type="ECO:0000259" key="2">
    <source>
        <dbReference type="Pfam" id="PF04471"/>
    </source>
</evidence>
<protein>
    <recommendedName>
        <fullName evidence="2">Restriction endonuclease type IV Mrr domain-containing protein</fullName>
    </recommendedName>
</protein>
<dbReference type="GO" id="GO:0009307">
    <property type="term" value="P:DNA restriction-modification system"/>
    <property type="evidence" value="ECO:0007669"/>
    <property type="project" value="InterPro"/>
</dbReference>
<feature type="domain" description="Restriction endonuclease type IV Mrr" evidence="2">
    <location>
        <begin position="223"/>
        <end position="331"/>
    </location>
</feature>
<dbReference type="InterPro" id="IPR011856">
    <property type="entry name" value="tRNA_endonuc-like_dom_sf"/>
</dbReference>
<dbReference type="InterPro" id="IPR007560">
    <property type="entry name" value="Restrct_endonuc_IV_Mrr"/>
</dbReference>
<dbReference type="PANTHER" id="PTHR30015">
    <property type="entry name" value="MRR RESTRICTION SYSTEM PROTEIN"/>
    <property type="match status" value="1"/>
</dbReference>
<dbReference type="GO" id="GO:0015666">
    <property type="term" value="F:restriction endodeoxyribonuclease activity"/>
    <property type="evidence" value="ECO:0007669"/>
    <property type="project" value="TreeGrafter"/>
</dbReference>
<gene>
    <name evidence="3" type="ORF">Smic_65600</name>
</gene>
<dbReference type="EMBL" id="BLWD01000001">
    <property type="protein sequence ID" value="GFN08004.1"/>
    <property type="molecule type" value="Genomic_DNA"/>
</dbReference>
<reference evidence="3 4" key="1">
    <citation type="submission" date="2020-05" db="EMBL/GenBank/DDBJ databases">
        <title>Whole genome shotgun sequence of Streptomyces microflavus NBRC 13062.</title>
        <authorList>
            <person name="Komaki H."/>
            <person name="Tamura T."/>
        </authorList>
    </citation>
    <scope>NUCLEOTIDE SEQUENCE [LARGE SCALE GENOMIC DNA]</scope>
    <source>
        <strain evidence="3 4">NBRC 13062</strain>
    </source>
</reference>
<dbReference type="GO" id="GO:0003677">
    <property type="term" value="F:DNA binding"/>
    <property type="evidence" value="ECO:0007669"/>
    <property type="project" value="InterPro"/>
</dbReference>
<dbReference type="Proteomes" id="UP000498740">
    <property type="component" value="Unassembled WGS sequence"/>
</dbReference>
<sequence length="341" mass="37663">MLFRHPGYVSGFIQLRPEAEQDLAKLPKSRREEWEAAIEAAENDILHDTVELTREEHRGTYDPKWQSWKMPVELGIGISAVEDGVATVRLVQRRVAGFETIYQVVSYLSGASIRHQVTVGEVVATGERSRIHASLPQQRTTAAPGDAAYSFGAYVRLLGEVEASCHDLVAKYRTVNAEQHEASYRELRQLAAFLAEQTRLLEKKAAASPAKPKFRAVKDWFDLTPSEFEQAIADLCREGGCYRVETPGGAGDLGADVIAYTPEGRKVVIQCKQYRGKVSSPEMQKFAGTVFSVHQADIALMVTTGFVTGPAAAYASVIGIQIVDSNVLRRWADGIDQPPWK</sequence>
<evidence type="ECO:0000256" key="1">
    <source>
        <dbReference type="SAM" id="Coils"/>
    </source>
</evidence>
<dbReference type="SUPFAM" id="SSF52980">
    <property type="entry name" value="Restriction endonuclease-like"/>
    <property type="match status" value="1"/>
</dbReference>
<dbReference type="Gene3D" id="3.40.1350.10">
    <property type="match status" value="1"/>
</dbReference>
<dbReference type="InterPro" id="IPR011335">
    <property type="entry name" value="Restrct_endonuc-II-like"/>
</dbReference>
<keyword evidence="1" id="KW-0175">Coiled coil</keyword>
<proteinExistence type="predicted"/>
<name>A0A7J0D1I0_STRMI</name>
<dbReference type="PANTHER" id="PTHR30015:SF6">
    <property type="entry name" value="SLL1429 PROTEIN"/>
    <property type="match status" value="1"/>
</dbReference>
<evidence type="ECO:0000313" key="4">
    <source>
        <dbReference type="Proteomes" id="UP000498740"/>
    </source>
</evidence>
<dbReference type="Pfam" id="PF04471">
    <property type="entry name" value="Mrr_cat"/>
    <property type="match status" value="1"/>
</dbReference>
<dbReference type="AlphaFoldDB" id="A0A7J0D1I0"/>
<dbReference type="InterPro" id="IPR052906">
    <property type="entry name" value="Type_IV_Methyl-Rstrct_Enzyme"/>
</dbReference>
<comment type="caution">
    <text evidence="3">The sequence shown here is derived from an EMBL/GenBank/DDBJ whole genome shotgun (WGS) entry which is preliminary data.</text>
</comment>
<accession>A0A7J0D1I0</accession>
<feature type="coiled-coil region" evidence="1">
    <location>
        <begin position="177"/>
        <end position="204"/>
    </location>
</feature>
<organism evidence="3 4">
    <name type="scientific">Streptomyces microflavus</name>
    <name type="common">Streptomyces lipmanii</name>
    <dbReference type="NCBI Taxonomy" id="1919"/>
    <lineage>
        <taxon>Bacteria</taxon>
        <taxon>Bacillati</taxon>
        <taxon>Actinomycetota</taxon>
        <taxon>Actinomycetes</taxon>
        <taxon>Kitasatosporales</taxon>
        <taxon>Streptomycetaceae</taxon>
        <taxon>Streptomyces</taxon>
    </lineage>
</organism>
<evidence type="ECO:0000313" key="3">
    <source>
        <dbReference type="EMBL" id="GFN08004.1"/>
    </source>
</evidence>